<evidence type="ECO:0000313" key="2">
    <source>
        <dbReference type="EMBL" id="QLV31316.1"/>
    </source>
</evidence>
<dbReference type="EMBL" id="CP056573">
    <property type="protein sequence ID" value="QLV31316.1"/>
    <property type="molecule type" value="Genomic_DNA"/>
</dbReference>
<dbReference type="InterPro" id="IPR058008">
    <property type="entry name" value="Gp26_C"/>
</dbReference>
<evidence type="ECO:0000313" key="3">
    <source>
        <dbReference type="Proteomes" id="UP000512222"/>
    </source>
</evidence>
<dbReference type="Pfam" id="PF25670">
    <property type="entry name" value="Phage_tail_C_2"/>
    <property type="match status" value="1"/>
</dbReference>
<dbReference type="AlphaFoldDB" id="A0AAP9TWJ1"/>
<organism evidence="2 3">
    <name type="scientific">Citrobacter freundii</name>
    <dbReference type="NCBI Taxonomy" id="546"/>
    <lineage>
        <taxon>Bacteria</taxon>
        <taxon>Pseudomonadati</taxon>
        <taxon>Pseudomonadota</taxon>
        <taxon>Gammaproteobacteria</taxon>
        <taxon>Enterobacterales</taxon>
        <taxon>Enterobacteriaceae</taxon>
        <taxon>Citrobacter</taxon>
        <taxon>Citrobacter freundii complex</taxon>
    </lineage>
</organism>
<sequence length="480" mass="50958">MSAGVIQLTHNSATVLGYQASFSTTLQPGDFVVSVVGGIAYTLPVKSIESNDSLTLVSAFTGPTANNLAWDAVSRVALNMVTAAMVVQNTEALRGLNYDKQNWQLIFSSSGDVTVKLPDGSSFTGPAWGGIAATLSGITDTLKGLAKKGANSDITSLNGLTTPLSIAQGGTGAKDAAGGRQALELKSAATRDADDSLKNYQSGEKLVAMQAVTDFRLISAYDSMENYPKGISGGLTKGSSLPQSGFGATDAVGLINNRGWHDQSGADTSFQIACKGINIGFRGAALAGGAWYFSRFYKLRTEANTTVDSNGFIKQASPIVNIFGSGKFTTNEESEGVSVIRTAKGEYLINGCIGLSSDAAWGGIDGGFEIPVDRNKQPRIWLDYKVNADGSVLVRTYHRVYPSAPPFAQNRIGNTDINGVFTETVADGEPVDIPADSYVSVRVEMPEDSIWQQRLREAKESQEAMIKAELERLQNQQEAQ</sequence>
<accession>A0AAP9TWJ1</accession>
<reference evidence="3" key="1">
    <citation type="submission" date="2020-06" db="EMBL/GenBank/DDBJ databases">
        <title>REHAB project genomes.</title>
        <authorList>
            <person name="Shaw L.P."/>
        </authorList>
    </citation>
    <scope>NUCLEOTIDE SEQUENCE [LARGE SCALE GENOMIC DNA]</scope>
    <source>
        <strain evidence="3">RHBSTW-00370</strain>
    </source>
</reference>
<dbReference type="Proteomes" id="UP000512222">
    <property type="component" value="Chromosome"/>
</dbReference>
<gene>
    <name evidence="2" type="ORF">HV178_15655</name>
</gene>
<evidence type="ECO:0000259" key="1">
    <source>
        <dbReference type="Pfam" id="PF25670"/>
    </source>
</evidence>
<name>A0AAP9TWJ1_CITFR</name>
<dbReference type="RefSeq" id="WP_181553595.1">
    <property type="nucleotide sequence ID" value="NZ_CP056573.1"/>
</dbReference>
<protein>
    <submittedName>
        <fullName evidence="2">Phage tail protein</fullName>
    </submittedName>
</protein>
<feature type="domain" description="Phage tail protein C-terminal" evidence="1">
    <location>
        <begin position="304"/>
        <end position="447"/>
    </location>
</feature>
<proteinExistence type="predicted"/>